<name>A0A9P4QXY2_9PLEO</name>
<comment type="caution">
    <text evidence="1">The sequence shown here is derived from an EMBL/GenBank/DDBJ whole genome shotgun (WGS) entry which is preliminary data.</text>
</comment>
<reference evidence="1" key="1">
    <citation type="journal article" date="2020" name="Stud. Mycol.">
        <title>101 Dothideomycetes genomes: a test case for predicting lifestyles and emergence of pathogens.</title>
        <authorList>
            <person name="Haridas S."/>
            <person name="Albert R."/>
            <person name="Binder M."/>
            <person name="Bloem J."/>
            <person name="Labutti K."/>
            <person name="Salamov A."/>
            <person name="Andreopoulos B."/>
            <person name="Baker S."/>
            <person name="Barry K."/>
            <person name="Bills G."/>
            <person name="Bluhm B."/>
            <person name="Cannon C."/>
            <person name="Castanera R."/>
            <person name="Culley D."/>
            <person name="Daum C."/>
            <person name="Ezra D."/>
            <person name="Gonzalez J."/>
            <person name="Henrissat B."/>
            <person name="Kuo A."/>
            <person name="Liang C."/>
            <person name="Lipzen A."/>
            <person name="Lutzoni F."/>
            <person name="Magnuson J."/>
            <person name="Mondo S."/>
            <person name="Nolan M."/>
            <person name="Ohm R."/>
            <person name="Pangilinan J."/>
            <person name="Park H.-J."/>
            <person name="Ramirez L."/>
            <person name="Alfaro M."/>
            <person name="Sun H."/>
            <person name="Tritt A."/>
            <person name="Yoshinaga Y."/>
            <person name="Zwiers L.-H."/>
            <person name="Turgeon B."/>
            <person name="Goodwin S."/>
            <person name="Spatafora J."/>
            <person name="Crous P."/>
            <person name="Grigoriev I."/>
        </authorList>
    </citation>
    <scope>NUCLEOTIDE SEQUENCE</scope>
    <source>
        <strain evidence="1">CBS 125425</strain>
    </source>
</reference>
<evidence type="ECO:0000313" key="1">
    <source>
        <dbReference type="EMBL" id="KAF2733555.1"/>
    </source>
</evidence>
<protein>
    <submittedName>
        <fullName evidence="1">Uncharacterized protein</fullName>
    </submittedName>
</protein>
<accession>A0A9P4QXY2</accession>
<dbReference type="Proteomes" id="UP000799444">
    <property type="component" value="Unassembled WGS sequence"/>
</dbReference>
<proteinExistence type="predicted"/>
<keyword evidence="2" id="KW-1185">Reference proteome</keyword>
<gene>
    <name evidence="1" type="ORF">EJ04DRAFT_605277</name>
</gene>
<dbReference type="AlphaFoldDB" id="A0A9P4QXY2"/>
<organism evidence="1 2">
    <name type="scientific">Polyplosphaeria fusca</name>
    <dbReference type="NCBI Taxonomy" id="682080"/>
    <lineage>
        <taxon>Eukaryota</taxon>
        <taxon>Fungi</taxon>
        <taxon>Dikarya</taxon>
        <taxon>Ascomycota</taxon>
        <taxon>Pezizomycotina</taxon>
        <taxon>Dothideomycetes</taxon>
        <taxon>Pleosporomycetidae</taxon>
        <taxon>Pleosporales</taxon>
        <taxon>Tetraplosphaeriaceae</taxon>
        <taxon>Polyplosphaeria</taxon>
    </lineage>
</organism>
<evidence type="ECO:0000313" key="2">
    <source>
        <dbReference type="Proteomes" id="UP000799444"/>
    </source>
</evidence>
<dbReference type="OrthoDB" id="3943630at2759"/>
<sequence length="62" mass="7191">MLILFCFTGIRPGEGIESSCWKGTNEGILFKDCKLVRVAIPEFKGLLLTVDMRNRKLRKYQR</sequence>
<dbReference type="EMBL" id="ML996159">
    <property type="protein sequence ID" value="KAF2733555.1"/>
    <property type="molecule type" value="Genomic_DNA"/>
</dbReference>